<keyword evidence="10" id="KW-0472">Membrane</keyword>
<dbReference type="AlphaFoldDB" id="A0A7K9CWJ8"/>
<evidence type="ECO:0000256" key="3">
    <source>
        <dbReference type="ARBA" id="ARBA00022443"/>
    </source>
</evidence>
<name>A0A7K9CWJ8_9AVES</name>
<evidence type="ECO:0000256" key="10">
    <source>
        <dbReference type="ARBA" id="ARBA00023136"/>
    </source>
</evidence>
<dbReference type="GO" id="GO:0008270">
    <property type="term" value="F:zinc ion binding"/>
    <property type="evidence" value="ECO:0007669"/>
    <property type="project" value="UniProtKB-KW"/>
</dbReference>
<keyword evidence="12" id="KW-1185">Reference proteome</keyword>
<feature type="non-terminal residue" evidence="11">
    <location>
        <position position="95"/>
    </location>
</feature>
<keyword evidence="8" id="KW-0863">Zinc-finger</keyword>
<comment type="caution">
    <text evidence="11">The sequence shown here is derived from an EMBL/GenBank/DDBJ whole genome shotgun (WGS) entry which is preliminary data.</text>
</comment>
<dbReference type="InterPro" id="IPR046349">
    <property type="entry name" value="C1-like_sf"/>
</dbReference>
<dbReference type="EMBL" id="VWZJ01002029">
    <property type="protein sequence ID" value="NXG56152.1"/>
    <property type="molecule type" value="Genomic_DNA"/>
</dbReference>
<dbReference type="PANTHER" id="PTHR15135:SF2">
    <property type="entry name" value="SH3 AND CYSTEINE-RICH DOMAIN-CONTAINING PROTEIN 3"/>
    <property type="match status" value="1"/>
</dbReference>
<sequence length="95" mass="10805">VNNKFGLRCKNCKTNIHHHCQSYVEMQRCFGKIPPGFRRAYSSPLYSDQQNTCIKEALSNRSDPVFETLRTGVIMANKERKKGQDDKKNVSAGLA</sequence>
<evidence type="ECO:0000256" key="2">
    <source>
        <dbReference type="ARBA" id="ARBA00004496"/>
    </source>
</evidence>
<evidence type="ECO:0000313" key="11">
    <source>
        <dbReference type="EMBL" id="NXG56152.1"/>
    </source>
</evidence>
<reference evidence="11 12" key="1">
    <citation type="submission" date="2019-09" db="EMBL/GenBank/DDBJ databases">
        <title>Bird 10,000 Genomes (B10K) Project - Family phase.</title>
        <authorList>
            <person name="Zhang G."/>
        </authorList>
    </citation>
    <scope>NUCLEOTIDE SEQUENCE [LARGE SCALE GENOMIC DNA]</scope>
    <source>
        <strain evidence="11">B10K-DU-001-23</strain>
        <tissue evidence="11">Muscle</tissue>
    </source>
</reference>
<evidence type="ECO:0000313" key="12">
    <source>
        <dbReference type="Proteomes" id="UP000518305"/>
    </source>
</evidence>
<organism evidence="11 12">
    <name type="scientific">Hemiprocne comata</name>
    <dbReference type="NCBI Taxonomy" id="243314"/>
    <lineage>
        <taxon>Eukaryota</taxon>
        <taxon>Metazoa</taxon>
        <taxon>Chordata</taxon>
        <taxon>Craniata</taxon>
        <taxon>Vertebrata</taxon>
        <taxon>Euteleostomi</taxon>
        <taxon>Archelosauria</taxon>
        <taxon>Archosauria</taxon>
        <taxon>Dinosauria</taxon>
        <taxon>Saurischia</taxon>
        <taxon>Theropoda</taxon>
        <taxon>Coelurosauria</taxon>
        <taxon>Aves</taxon>
        <taxon>Neognathae</taxon>
        <taxon>Neoaves</taxon>
        <taxon>Strisores</taxon>
        <taxon>Apodiformes</taxon>
        <taxon>Apodidae</taxon>
        <taxon>Hemiprocninae</taxon>
        <taxon>Hemiprocne</taxon>
    </lineage>
</organism>
<keyword evidence="4" id="KW-1003">Cell membrane</keyword>
<dbReference type="GO" id="GO:0003009">
    <property type="term" value="P:skeletal muscle contraction"/>
    <property type="evidence" value="ECO:0007669"/>
    <property type="project" value="TreeGrafter"/>
</dbReference>
<evidence type="ECO:0000256" key="6">
    <source>
        <dbReference type="ARBA" id="ARBA00022723"/>
    </source>
</evidence>
<dbReference type="GO" id="GO:1903078">
    <property type="term" value="P:positive regulation of protein localization to plasma membrane"/>
    <property type="evidence" value="ECO:0007669"/>
    <property type="project" value="TreeGrafter"/>
</dbReference>
<evidence type="ECO:0000256" key="5">
    <source>
        <dbReference type="ARBA" id="ARBA00022490"/>
    </source>
</evidence>
<keyword evidence="3" id="KW-0728">SH3 domain</keyword>
<gene>
    <name evidence="11" type="primary">Stac3</name>
    <name evidence="11" type="ORF">HEMCOM_R00610</name>
</gene>
<dbReference type="Pfam" id="PF16664">
    <property type="entry name" value="STAC2_u1"/>
    <property type="match status" value="1"/>
</dbReference>
<dbReference type="Gene3D" id="3.30.60.20">
    <property type="match status" value="1"/>
</dbReference>
<dbReference type="PANTHER" id="PTHR15135">
    <property type="entry name" value="STAC"/>
    <property type="match status" value="1"/>
</dbReference>
<evidence type="ECO:0000256" key="4">
    <source>
        <dbReference type="ARBA" id="ARBA00022475"/>
    </source>
</evidence>
<keyword evidence="9" id="KW-0862">Zinc</keyword>
<protein>
    <submittedName>
        <fullName evidence="11">STAC3 protein</fullName>
    </submittedName>
</protein>
<feature type="non-terminal residue" evidence="11">
    <location>
        <position position="1"/>
    </location>
</feature>
<dbReference type="FunFam" id="3.30.60.20:FF:000022">
    <property type="entry name" value="SH3 and cysteine-rich domain-containing protein 3 isoform 2"/>
    <property type="match status" value="1"/>
</dbReference>
<comment type="subcellular location">
    <subcellularLocation>
        <location evidence="1">Cell membrane</location>
        <location evidence="1">Sarcolemma</location>
        <topology evidence="1">Peripheral membrane protein</topology>
        <orientation evidence="1">Cytoplasmic side</orientation>
    </subcellularLocation>
    <subcellularLocation>
        <location evidence="2">Cytoplasm</location>
    </subcellularLocation>
</comment>
<evidence type="ECO:0000256" key="1">
    <source>
        <dbReference type="ARBA" id="ARBA00004278"/>
    </source>
</evidence>
<dbReference type="GO" id="GO:0042383">
    <property type="term" value="C:sarcolemma"/>
    <property type="evidence" value="ECO:0007669"/>
    <property type="project" value="UniProtKB-SubCell"/>
</dbReference>
<keyword evidence="7" id="KW-0677">Repeat</keyword>
<dbReference type="InterPro" id="IPR039688">
    <property type="entry name" value="STAC1/2/3"/>
</dbReference>
<dbReference type="GO" id="GO:0005737">
    <property type="term" value="C:cytoplasm"/>
    <property type="evidence" value="ECO:0007669"/>
    <property type="project" value="UniProtKB-SubCell"/>
</dbReference>
<dbReference type="OrthoDB" id="6250593at2759"/>
<proteinExistence type="predicted"/>
<evidence type="ECO:0000256" key="9">
    <source>
        <dbReference type="ARBA" id="ARBA00022833"/>
    </source>
</evidence>
<evidence type="ECO:0000256" key="8">
    <source>
        <dbReference type="ARBA" id="ARBA00022771"/>
    </source>
</evidence>
<dbReference type="SUPFAM" id="SSF57889">
    <property type="entry name" value="Cysteine-rich domain"/>
    <property type="match status" value="1"/>
</dbReference>
<evidence type="ECO:0000256" key="7">
    <source>
        <dbReference type="ARBA" id="ARBA00022737"/>
    </source>
</evidence>
<keyword evidence="5" id="KW-0963">Cytoplasm</keyword>
<dbReference type="Proteomes" id="UP000518305">
    <property type="component" value="Unassembled WGS sequence"/>
</dbReference>
<keyword evidence="6" id="KW-0479">Metal-binding</keyword>
<accession>A0A7K9CWJ8</accession>